<comment type="caution">
    <text evidence="1">The sequence shown here is derived from an EMBL/GenBank/DDBJ whole genome shotgun (WGS) entry which is preliminary data.</text>
</comment>
<name>A0ABX1XXL0_9BACL</name>
<dbReference type="EMBL" id="WHOA01000095">
    <property type="protein sequence ID" value="NOU72533.1"/>
    <property type="molecule type" value="Genomic_DNA"/>
</dbReference>
<organism evidence="1 2">
    <name type="scientific">Paenibacillus phytorum</name>
    <dbReference type="NCBI Taxonomy" id="2654977"/>
    <lineage>
        <taxon>Bacteria</taxon>
        <taxon>Bacillati</taxon>
        <taxon>Bacillota</taxon>
        <taxon>Bacilli</taxon>
        <taxon>Bacillales</taxon>
        <taxon>Paenibacillaceae</taxon>
        <taxon>Paenibacillus</taxon>
    </lineage>
</organism>
<accession>A0ABX1XXL0</accession>
<evidence type="ECO:0008006" key="3">
    <source>
        <dbReference type="Google" id="ProtNLM"/>
    </source>
</evidence>
<proteinExistence type="predicted"/>
<sequence length="536" mass="62018">MAKYIGTYATYSDIFGYKYNQDKLIELIKEVPLGGVLNVLSQLNSIPGNDKTIRSNFFNHLHEVAPELEFVEKKVAPHFLYSGQGLLAVWKWLLAHGDMKKLDDEILIVNAINTIVYLNLLISDYLYDEKVDVERLKYDMFSNAVFNSESDFRNSLARAALMFDEIAGDSSYFNPKEYLDIKKAFLDHYGYSIKEYLSVVFALFAGFMKSKNEVIPEWNRANDYFSASKIPTIANSILEELSMTISEGSTWSKDTLDETWNYTKFRQKPILKLENGTFFPINIKYLYEQVFDELYFKIRQAYPGSSTQIFSFYGRCFEKYIEILAQEAIDSSPLPYTMIKEFSFGSNKSPDVMIRLGSKLLAVEAKAKRLSMDAFISGSKEAIEKDTHRLVIDPILQLHNCVKELKERGHEALHGIDEIYLMSATLGEFPTLSPFEEDIRLSVEKGFELPIKAYYHVDIEEFEMFVEIISRKNAKPLFKYLDNKKKHSNHLPFKNFLISSSLKPKRLRYIAKKFKKHIDEISGIIFNNPEFDKSID</sequence>
<gene>
    <name evidence="1" type="ORF">GC098_14035</name>
</gene>
<evidence type="ECO:0000313" key="2">
    <source>
        <dbReference type="Proteomes" id="UP000616779"/>
    </source>
</evidence>
<dbReference type="Proteomes" id="UP000616779">
    <property type="component" value="Unassembled WGS sequence"/>
</dbReference>
<reference evidence="1 2" key="1">
    <citation type="submission" date="2019-10" db="EMBL/GenBank/DDBJ databases">
        <title>Description of Paenibacillus terrestris sp. nov.</title>
        <authorList>
            <person name="Carlier A."/>
            <person name="Qi S."/>
        </authorList>
    </citation>
    <scope>NUCLEOTIDE SEQUENCE [LARGE SCALE GENOMIC DNA]</scope>
    <source>
        <strain evidence="1 2">LMG 31458</strain>
    </source>
</reference>
<evidence type="ECO:0000313" key="1">
    <source>
        <dbReference type="EMBL" id="NOU72533.1"/>
    </source>
</evidence>
<keyword evidence="2" id="KW-1185">Reference proteome</keyword>
<protein>
    <recommendedName>
        <fullName evidence="3">NERD domain-containing protein</fullName>
    </recommendedName>
</protein>
<dbReference type="RefSeq" id="WP_171643820.1">
    <property type="nucleotide sequence ID" value="NZ_WHOA01000095.1"/>
</dbReference>